<dbReference type="GO" id="GO:0070150">
    <property type="term" value="P:mitochondrial glycyl-tRNA aminoacylation"/>
    <property type="evidence" value="ECO:0007669"/>
    <property type="project" value="TreeGrafter"/>
</dbReference>
<dbReference type="CDD" id="cd00858">
    <property type="entry name" value="GlyRS_anticodon"/>
    <property type="match status" value="1"/>
</dbReference>
<dbReference type="Proteomes" id="UP000054047">
    <property type="component" value="Unassembled WGS sequence"/>
</dbReference>
<protein>
    <submittedName>
        <fullName evidence="2">Anticodon binding domain protein</fullName>
    </submittedName>
</protein>
<dbReference type="GO" id="GO:0004820">
    <property type="term" value="F:glycine-tRNA ligase activity"/>
    <property type="evidence" value="ECO:0007669"/>
    <property type="project" value="TreeGrafter"/>
</dbReference>
<sequence length="166" mass="18937">VHVEEITPSVIEPSFGIGRVMYAVLEHSFRQREGDEQRTFLALRPLVAPIKCSVLPISANERLNPIIEAVREELARYDLSYRVDDSAGSIGRRYARTDEIGIPFGVTVDFESEKLPWTVTLRHAESMEQIRLDLTELGSVVSALVTEKMEWTEAQQKYPKFETKNE</sequence>
<reference evidence="2 3" key="1">
    <citation type="submission" date="2013-12" db="EMBL/GenBank/DDBJ databases">
        <title>Draft genome of the parsitic nematode Ancylostoma duodenale.</title>
        <authorList>
            <person name="Mitreva M."/>
        </authorList>
    </citation>
    <scope>NUCLEOTIDE SEQUENCE [LARGE SCALE GENOMIC DNA]</scope>
    <source>
        <strain evidence="2 3">Zhejiang</strain>
    </source>
</reference>
<dbReference type="EMBL" id="KN730438">
    <property type="protein sequence ID" value="KIH61054.1"/>
    <property type="molecule type" value="Genomic_DNA"/>
</dbReference>
<dbReference type="InterPro" id="IPR004154">
    <property type="entry name" value="Anticodon-bd"/>
</dbReference>
<dbReference type="PRINTS" id="PR01043">
    <property type="entry name" value="TRNASYNTHGLY"/>
</dbReference>
<gene>
    <name evidence="2" type="ORF">ANCDUO_08680</name>
</gene>
<dbReference type="InterPro" id="IPR027031">
    <property type="entry name" value="Gly-tRNA_synthase/POLG2"/>
</dbReference>
<feature type="domain" description="Anticodon-binding" evidence="1">
    <location>
        <begin position="51"/>
        <end position="143"/>
    </location>
</feature>
<evidence type="ECO:0000313" key="2">
    <source>
        <dbReference type="EMBL" id="KIH61054.1"/>
    </source>
</evidence>
<dbReference type="PANTHER" id="PTHR10745:SF0">
    <property type="entry name" value="GLYCINE--TRNA LIGASE"/>
    <property type="match status" value="1"/>
</dbReference>
<evidence type="ECO:0000313" key="3">
    <source>
        <dbReference type="Proteomes" id="UP000054047"/>
    </source>
</evidence>
<dbReference type="SUPFAM" id="SSF55681">
    <property type="entry name" value="Class II aaRS and biotin synthetases"/>
    <property type="match status" value="1"/>
</dbReference>
<accession>A0A0C2GPR0</accession>
<dbReference type="Gene3D" id="3.40.50.800">
    <property type="entry name" value="Anticodon-binding domain"/>
    <property type="match status" value="1"/>
</dbReference>
<dbReference type="GO" id="GO:0005739">
    <property type="term" value="C:mitochondrion"/>
    <property type="evidence" value="ECO:0007669"/>
    <property type="project" value="TreeGrafter"/>
</dbReference>
<dbReference type="SUPFAM" id="SSF52954">
    <property type="entry name" value="Class II aaRS ABD-related"/>
    <property type="match status" value="1"/>
</dbReference>
<evidence type="ECO:0000259" key="1">
    <source>
        <dbReference type="Pfam" id="PF03129"/>
    </source>
</evidence>
<dbReference type="PANTHER" id="PTHR10745">
    <property type="entry name" value="GLYCYL-TRNA SYNTHETASE/DNA POLYMERASE SUBUNIT GAMMA-2"/>
    <property type="match status" value="1"/>
</dbReference>
<dbReference type="Gene3D" id="3.30.930.10">
    <property type="entry name" value="Bira Bifunctional Protein, Domain 2"/>
    <property type="match status" value="1"/>
</dbReference>
<dbReference type="Pfam" id="PF03129">
    <property type="entry name" value="HGTP_anticodon"/>
    <property type="match status" value="1"/>
</dbReference>
<organism evidence="2 3">
    <name type="scientific">Ancylostoma duodenale</name>
    <dbReference type="NCBI Taxonomy" id="51022"/>
    <lineage>
        <taxon>Eukaryota</taxon>
        <taxon>Metazoa</taxon>
        <taxon>Ecdysozoa</taxon>
        <taxon>Nematoda</taxon>
        <taxon>Chromadorea</taxon>
        <taxon>Rhabditida</taxon>
        <taxon>Rhabditina</taxon>
        <taxon>Rhabditomorpha</taxon>
        <taxon>Strongyloidea</taxon>
        <taxon>Ancylostomatidae</taxon>
        <taxon>Ancylostomatinae</taxon>
        <taxon>Ancylostoma</taxon>
    </lineage>
</organism>
<name>A0A0C2GPR0_9BILA</name>
<dbReference type="InterPro" id="IPR045864">
    <property type="entry name" value="aa-tRNA-synth_II/BPL/LPL"/>
</dbReference>
<dbReference type="AlphaFoldDB" id="A0A0C2GPR0"/>
<keyword evidence="3" id="KW-1185">Reference proteome</keyword>
<dbReference type="FunFam" id="3.40.50.800:FF:000004">
    <property type="entry name" value="Glycine--tRNA ligase 2"/>
    <property type="match status" value="1"/>
</dbReference>
<proteinExistence type="predicted"/>
<dbReference type="InterPro" id="IPR036621">
    <property type="entry name" value="Anticodon-bd_dom_sf"/>
</dbReference>
<feature type="non-terminal residue" evidence="2">
    <location>
        <position position="1"/>
    </location>
</feature>
<dbReference type="OrthoDB" id="57698at2759"/>